<evidence type="ECO:0000313" key="9">
    <source>
        <dbReference type="EMBL" id="KAA8906871.1"/>
    </source>
</evidence>
<reference evidence="9" key="1">
    <citation type="journal article" date="2019" name="G3 (Bethesda)">
        <title>Genome Assemblies of Two Rare Opportunistic Yeast Pathogens: Diutina rugosa (syn. Candida rugosa) and Trichomonascus ciferrii (syn. Candida ciferrii).</title>
        <authorList>
            <person name="Mixao V."/>
            <person name="Saus E."/>
            <person name="Hansen A.P."/>
            <person name="Lass-Florl C."/>
            <person name="Gabaldon T."/>
        </authorList>
    </citation>
    <scope>NUCLEOTIDE SEQUENCE</scope>
    <source>
        <strain evidence="9">CBS 4856</strain>
    </source>
</reference>
<protein>
    <recommendedName>
        <fullName evidence="8">Nudix hydrolase domain-containing protein</fullName>
    </recommendedName>
</protein>
<dbReference type="GO" id="GO:0015938">
    <property type="term" value="P:coenzyme A catabolic process"/>
    <property type="evidence" value="ECO:0007669"/>
    <property type="project" value="TreeGrafter"/>
</dbReference>
<dbReference type="PANTHER" id="PTHR12992">
    <property type="entry name" value="NUDIX HYDROLASE"/>
    <property type="match status" value="1"/>
</dbReference>
<comment type="cofactor">
    <cofactor evidence="2">
        <name>Mg(2+)</name>
        <dbReference type="ChEBI" id="CHEBI:18420"/>
    </cofactor>
</comment>
<dbReference type="InterPro" id="IPR045121">
    <property type="entry name" value="CoAse"/>
</dbReference>
<evidence type="ECO:0000256" key="5">
    <source>
        <dbReference type="ARBA" id="ARBA00022842"/>
    </source>
</evidence>
<evidence type="ECO:0000256" key="3">
    <source>
        <dbReference type="ARBA" id="ARBA00022723"/>
    </source>
</evidence>
<keyword evidence="6" id="KW-0464">Manganese</keyword>
<evidence type="ECO:0000256" key="2">
    <source>
        <dbReference type="ARBA" id="ARBA00001946"/>
    </source>
</evidence>
<proteinExistence type="predicted"/>
<organism evidence="9 10">
    <name type="scientific">Trichomonascus ciferrii</name>
    <dbReference type="NCBI Taxonomy" id="44093"/>
    <lineage>
        <taxon>Eukaryota</taxon>
        <taxon>Fungi</taxon>
        <taxon>Dikarya</taxon>
        <taxon>Ascomycota</taxon>
        <taxon>Saccharomycotina</taxon>
        <taxon>Dipodascomycetes</taxon>
        <taxon>Dipodascales</taxon>
        <taxon>Trichomonascaceae</taxon>
        <taxon>Trichomonascus</taxon>
        <taxon>Trichomonascus ciferrii complex</taxon>
    </lineage>
</organism>
<dbReference type="GO" id="GO:0046872">
    <property type="term" value="F:metal ion binding"/>
    <property type="evidence" value="ECO:0007669"/>
    <property type="project" value="UniProtKB-KW"/>
</dbReference>
<evidence type="ECO:0000256" key="4">
    <source>
        <dbReference type="ARBA" id="ARBA00022801"/>
    </source>
</evidence>
<keyword evidence="4" id="KW-0378">Hydrolase</keyword>
<evidence type="ECO:0000259" key="8">
    <source>
        <dbReference type="Pfam" id="PF00293"/>
    </source>
</evidence>
<dbReference type="InterPro" id="IPR000086">
    <property type="entry name" value="NUDIX_hydrolase_dom"/>
</dbReference>
<dbReference type="CDD" id="cd03426">
    <property type="entry name" value="NUDIX_CoAse_Nudt7"/>
    <property type="match status" value="1"/>
</dbReference>
<evidence type="ECO:0000256" key="7">
    <source>
        <dbReference type="SAM" id="MobiDB-lite"/>
    </source>
</evidence>
<dbReference type="Gene3D" id="3.90.79.10">
    <property type="entry name" value="Nucleoside Triphosphate Pyrophosphohydrolase"/>
    <property type="match status" value="1"/>
</dbReference>
<keyword evidence="3" id="KW-0479">Metal-binding</keyword>
<feature type="domain" description="Nudix hydrolase" evidence="8">
    <location>
        <begin position="3"/>
        <end position="42"/>
    </location>
</feature>
<sequence length="205" mass="23524">MRTFAGHTAFPGGRCDSPEEGPWETALREAKEEIGFDPTKFHFERLCMLPCFLSRNHLVVRPCVCVVSCDGGTSPLQAISSQMNPSEVELTYSTKLRNFVDGKSREFDVLCAHDGYWEGYRWIYYEFEVFRQKYDDWVFSSRDSQLINEQSNITSGLTSHIAVDCARIAFDQKPGTFPSLDQLGFENLIRQLLIDNSFHQKSKKN</sequence>
<gene>
    <name evidence="9" type="ORF">TRICI_005055</name>
</gene>
<dbReference type="EMBL" id="SWFS01000389">
    <property type="protein sequence ID" value="KAA8906871.1"/>
    <property type="molecule type" value="Genomic_DNA"/>
</dbReference>
<evidence type="ECO:0000256" key="1">
    <source>
        <dbReference type="ARBA" id="ARBA00001936"/>
    </source>
</evidence>
<accession>A0A642V188</accession>
<dbReference type="SUPFAM" id="SSF55811">
    <property type="entry name" value="Nudix"/>
    <property type="match status" value="1"/>
</dbReference>
<feature type="region of interest" description="Disordered" evidence="7">
    <location>
        <begin position="1"/>
        <end position="21"/>
    </location>
</feature>
<dbReference type="Proteomes" id="UP000761534">
    <property type="component" value="Unassembled WGS sequence"/>
</dbReference>
<keyword evidence="10" id="KW-1185">Reference proteome</keyword>
<evidence type="ECO:0000313" key="10">
    <source>
        <dbReference type="Proteomes" id="UP000761534"/>
    </source>
</evidence>
<dbReference type="GO" id="GO:0010945">
    <property type="term" value="F:coenzyme A diphosphatase activity"/>
    <property type="evidence" value="ECO:0007669"/>
    <property type="project" value="InterPro"/>
</dbReference>
<evidence type="ECO:0000256" key="6">
    <source>
        <dbReference type="ARBA" id="ARBA00023211"/>
    </source>
</evidence>
<keyword evidence="5" id="KW-0460">Magnesium</keyword>
<comment type="caution">
    <text evidence="9">The sequence shown here is derived from an EMBL/GenBank/DDBJ whole genome shotgun (WGS) entry which is preliminary data.</text>
</comment>
<name>A0A642V188_9ASCO</name>
<dbReference type="InterPro" id="IPR015797">
    <property type="entry name" value="NUDIX_hydrolase-like_dom_sf"/>
</dbReference>
<dbReference type="OrthoDB" id="206213at2759"/>
<dbReference type="AlphaFoldDB" id="A0A642V188"/>
<dbReference type="VEuPathDB" id="FungiDB:TRICI_005055"/>
<comment type="cofactor">
    <cofactor evidence="1">
        <name>Mn(2+)</name>
        <dbReference type="ChEBI" id="CHEBI:29035"/>
    </cofactor>
</comment>
<dbReference type="Pfam" id="PF00293">
    <property type="entry name" value="NUDIX"/>
    <property type="match status" value="1"/>
</dbReference>
<dbReference type="PANTHER" id="PTHR12992:SF24">
    <property type="entry name" value="PEROXISOMAL COENZYME A DIPHOSPHATASE NUDT7"/>
    <property type="match status" value="1"/>
</dbReference>